<reference evidence="1" key="1">
    <citation type="submission" date="2023-07" db="EMBL/GenBank/DDBJ databases">
        <title>Chromosome-level Genome Assembly of Striped Snakehead (Channa striata).</title>
        <authorList>
            <person name="Liu H."/>
        </authorList>
    </citation>
    <scope>NUCLEOTIDE SEQUENCE</scope>
    <source>
        <strain evidence="1">Gz</strain>
        <tissue evidence="1">Muscle</tissue>
    </source>
</reference>
<dbReference type="EMBL" id="JAUPFM010000013">
    <property type="protein sequence ID" value="KAK2833954.1"/>
    <property type="molecule type" value="Genomic_DNA"/>
</dbReference>
<keyword evidence="2" id="KW-1185">Reference proteome</keyword>
<protein>
    <submittedName>
        <fullName evidence="1">Uncharacterized protein</fullName>
    </submittedName>
</protein>
<gene>
    <name evidence="1" type="ORF">Q5P01_017843</name>
</gene>
<dbReference type="AlphaFoldDB" id="A0AA88MBK1"/>
<name>A0AA88MBK1_CHASR</name>
<evidence type="ECO:0000313" key="2">
    <source>
        <dbReference type="Proteomes" id="UP001187415"/>
    </source>
</evidence>
<comment type="caution">
    <text evidence="1">The sequence shown here is derived from an EMBL/GenBank/DDBJ whole genome shotgun (WGS) entry which is preliminary data.</text>
</comment>
<evidence type="ECO:0000313" key="1">
    <source>
        <dbReference type="EMBL" id="KAK2833954.1"/>
    </source>
</evidence>
<organism evidence="1 2">
    <name type="scientific">Channa striata</name>
    <name type="common">Snakehead murrel</name>
    <name type="synonym">Ophicephalus striatus</name>
    <dbReference type="NCBI Taxonomy" id="64152"/>
    <lineage>
        <taxon>Eukaryota</taxon>
        <taxon>Metazoa</taxon>
        <taxon>Chordata</taxon>
        <taxon>Craniata</taxon>
        <taxon>Vertebrata</taxon>
        <taxon>Euteleostomi</taxon>
        <taxon>Actinopterygii</taxon>
        <taxon>Neopterygii</taxon>
        <taxon>Teleostei</taxon>
        <taxon>Neoteleostei</taxon>
        <taxon>Acanthomorphata</taxon>
        <taxon>Anabantaria</taxon>
        <taxon>Anabantiformes</taxon>
        <taxon>Channoidei</taxon>
        <taxon>Channidae</taxon>
        <taxon>Channa</taxon>
    </lineage>
</organism>
<dbReference type="Proteomes" id="UP001187415">
    <property type="component" value="Unassembled WGS sequence"/>
</dbReference>
<accession>A0AA88MBK1</accession>
<sequence length="302" mass="33826">MAASQDILRVLNLSAFNKDCLTRKTLLQTAVENCREETVLQWLRENSKKETFSKLVDMFDYFQKHIDEEEKKNHSNSVDITFMAHGSISLPMIPACCLLPLSSITDVLLHAPWNCVILGDVTYGVATGKIQPQHRKFYCSKKDSCQIPDEKHLPTNLPDYWNSMRRAGGQKVPTITLSPVKPPEDGFWKRYESLKEKHGPPGRNHIIIPFIVPGNTSQSVLLCVVTLALSLVLLKSRFKATVHLCACLSKSSAETKLDKDHLQQQYSYAIDNTGMKVSADMFSSASTTVQKETPAQNGCKVV</sequence>
<proteinExistence type="predicted"/>